<feature type="region of interest" description="Disordered" evidence="2">
    <location>
        <begin position="256"/>
        <end position="311"/>
    </location>
</feature>
<feature type="compositionally biased region" description="Basic and acidic residues" evidence="2">
    <location>
        <begin position="169"/>
        <end position="179"/>
    </location>
</feature>
<feature type="compositionally biased region" description="Basic residues" evidence="2">
    <location>
        <begin position="180"/>
        <end position="193"/>
    </location>
</feature>
<evidence type="ECO:0000313" key="5">
    <source>
        <dbReference type="Proteomes" id="UP000626109"/>
    </source>
</evidence>
<dbReference type="InterPro" id="IPR036875">
    <property type="entry name" value="Znf_CCHC_sf"/>
</dbReference>
<dbReference type="Pfam" id="PF00098">
    <property type="entry name" value="zf-CCHC"/>
    <property type="match status" value="1"/>
</dbReference>
<dbReference type="GO" id="GO:0003676">
    <property type="term" value="F:nucleic acid binding"/>
    <property type="evidence" value="ECO:0007669"/>
    <property type="project" value="InterPro"/>
</dbReference>
<proteinExistence type="predicted"/>
<feature type="domain" description="CCHC-type" evidence="3">
    <location>
        <begin position="200"/>
        <end position="215"/>
    </location>
</feature>
<evidence type="ECO:0000259" key="3">
    <source>
        <dbReference type="PROSITE" id="PS50158"/>
    </source>
</evidence>
<evidence type="ECO:0000313" key="4">
    <source>
        <dbReference type="EMBL" id="CAE8679197.1"/>
    </source>
</evidence>
<name>A0A813JJT9_POLGL</name>
<dbReference type="InterPro" id="IPR001878">
    <property type="entry name" value="Znf_CCHC"/>
</dbReference>
<accession>A0A813JJT9</accession>
<keyword evidence="1" id="KW-0862">Zinc</keyword>
<reference evidence="4" key="1">
    <citation type="submission" date="2021-02" db="EMBL/GenBank/DDBJ databases">
        <authorList>
            <person name="Dougan E. K."/>
            <person name="Rhodes N."/>
            <person name="Thang M."/>
            <person name="Chan C."/>
        </authorList>
    </citation>
    <scope>NUCLEOTIDE SEQUENCE</scope>
</reference>
<keyword evidence="1" id="KW-0479">Metal-binding</keyword>
<protein>
    <recommendedName>
        <fullName evidence="3">CCHC-type domain-containing protein</fullName>
    </recommendedName>
</protein>
<sequence length="625" mass="70122">MLDSTKVAVISQWGPQEIRDFLRITPKANIETYALLKEAIEDYVHRGIMYGGQGVPVSAPAGGEPVPMEVDALHRFPWRNLQPTTWSGSRYPGQDSWQRRPWWQRNSQQPVGAQQQQAQQQQRARYQRPGQTTKTGVTATLVTGQPSMASQRGKDAMSKGAAKGHYGKGGKEGGKESAKGKSKGKSAKGKGKGAKIEGNCYVCGKYGHRAADCRQIYQLAETDPDLYAAIQEELAAEEQALEQWSGPEQLSVLQFAEEEASSDEQDLMPQLESSSSGGEEREPWSESGDEDLQFNLLDGPPAQKENGAPSVDLLVDSGAPVHAWPRRCVPESAEVVHRRPTDRMVTTATGDPVDRDGTYRRIWCQVLGTDDVRAFEFEVLPIVRPILSVRVLRRQKQKVSFGDGEDEQDYVILDGKRHRMVMKDELYYLRVKIVPPPRQEQIAALPETRRWCIIEWCCHEDSVLTQAFRARGHQGIRLGLFNVDLSKEEDVAKAVRCILEVRRTGAFVLVWVSLPGHPWSSWQLVNIKDPRQAPRLLRQRAASEEMVQKVCEAFEQVKQPGVLGPLSGRVPRSHGGNRLTASRPSACSCRTSTTLMAAATTWWLNRNWCRKNGERAQIFLRSRWH</sequence>
<dbReference type="GO" id="GO:0008270">
    <property type="term" value="F:zinc ion binding"/>
    <property type="evidence" value="ECO:0007669"/>
    <property type="project" value="UniProtKB-KW"/>
</dbReference>
<evidence type="ECO:0000256" key="2">
    <source>
        <dbReference type="SAM" id="MobiDB-lite"/>
    </source>
</evidence>
<dbReference type="Proteomes" id="UP000626109">
    <property type="component" value="Unassembled WGS sequence"/>
</dbReference>
<gene>
    <name evidence="4" type="ORF">PGLA2088_LOCUS21236</name>
</gene>
<dbReference type="EMBL" id="CAJNNW010025747">
    <property type="protein sequence ID" value="CAE8679197.1"/>
    <property type="molecule type" value="Genomic_DNA"/>
</dbReference>
<evidence type="ECO:0000256" key="1">
    <source>
        <dbReference type="PROSITE-ProRule" id="PRU00047"/>
    </source>
</evidence>
<feature type="compositionally biased region" description="Low complexity" evidence="2">
    <location>
        <begin position="108"/>
        <end position="144"/>
    </location>
</feature>
<dbReference type="SUPFAM" id="SSF57756">
    <property type="entry name" value="Retrovirus zinc finger-like domains"/>
    <property type="match status" value="1"/>
</dbReference>
<dbReference type="SMART" id="SM00343">
    <property type="entry name" value="ZnF_C2HC"/>
    <property type="match status" value="1"/>
</dbReference>
<feature type="region of interest" description="Disordered" evidence="2">
    <location>
        <begin position="106"/>
        <end position="194"/>
    </location>
</feature>
<keyword evidence="1" id="KW-0863">Zinc-finger</keyword>
<comment type="caution">
    <text evidence="4">The sequence shown here is derived from an EMBL/GenBank/DDBJ whole genome shotgun (WGS) entry which is preliminary data.</text>
</comment>
<dbReference type="PROSITE" id="PS50158">
    <property type="entry name" value="ZF_CCHC"/>
    <property type="match status" value="1"/>
</dbReference>
<dbReference type="AlphaFoldDB" id="A0A813JJT9"/>
<organism evidence="4 5">
    <name type="scientific">Polarella glacialis</name>
    <name type="common">Dinoflagellate</name>
    <dbReference type="NCBI Taxonomy" id="89957"/>
    <lineage>
        <taxon>Eukaryota</taxon>
        <taxon>Sar</taxon>
        <taxon>Alveolata</taxon>
        <taxon>Dinophyceae</taxon>
        <taxon>Suessiales</taxon>
        <taxon>Suessiaceae</taxon>
        <taxon>Polarella</taxon>
    </lineage>
</organism>
<feature type="compositionally biased region" description="Acidic residues" evidence="2">
    <location>
        <begin position="256"/>
        <end position="266"/>
    </location>
</feature>